<dbReference type="EMBL" id="CP031150">
    <property type="protein sequence ID" value="AXG05566.1"/>
    <property type="molecule type" value="Genomic_DNA"/>
</dbReference>
<dbReference type="AlphaFoldDB" id="A0A345E9P4"/>
<dbReference type="Proteomes" id="UP000252985">
    <property type="component" value="Chromosome"/>
</dbReference>
<dbReference type="EMBL" id="CP031148">
    <property type="protein sequence ID" value="AXG08916.1"/>
    <property type="molecule type" value="Genomic_DNA"/>
</dbReference>
<evidence type="ECO:0000256" key="1">
    <source>
        <dbReference type="SAM" id="Phobius"/>
    </source>
</evidence>
<sequence>MSRAAVEVEDLLKVVLVLVVVWLALEIVGEVFDLFVGLLNLFPTVIGVLIVVLIVLWLLDRI</sequence>
<dbReference type="Proteomes" id="UP000253273">
    <property type="component" value="Chromosome"/>
</dbReference>
<proteinExistence type="predicted"/>
<protein>
    <submittedName>
        <fullName evidence="3">Uncharacterized protein</fullName>
    </submittedName>
</protein>
<evidence type="ECO:0000313" key="3">
    <source>
        <dbReference type="EMBL" id="AXG08916.1"/>
    </source>
</evidence>
<name>A0A345E9P4_9EURY</name>
<dbReference type="RefSeq" id="WP_114584715.1">
    <property type="nucleotide sequence ID" value="NZ_CP031148.1"/>
</dbReference>
<dbReference type="KEGG" id="haj:DU500_03455"/>
<dbReference type="GeneID" id="37285917"/>
<accession>A0A345E9P4</accession>
<dbReference type="InterPro" id="IPR055976">
    <property type="entry name" value="DUF7554"/>
</dbReference>
<gene>
    <name evidence="3" type="ORF">DU484_03025</name>
    <name evidence="2" type="ORF">DU500_03455</name>
</gene>
<accession>A0A345E044</accession>
<keyword evidence="1" id="KW-1133">Transmembrane helix</keyword>
<keyword evidence="1" id="KW-0472">Membrane</keyword>
<evidence type="ECO:0000313" key="4">
    <source>
        <dbReference type="Proteomes" id="UP000252985"/>
    </source>
</evidence>
<feature type="transmembrane region" description="Helical" evidence="1">
    <location>
        <begin position="38"/>
        <end position="59"/>
    </location>
</feature>
<reference evidence="2 5" key="2">
    <citation type="submission" date="2018-07" db="EMBL/GenBank/DDBJ databases">
        <title>Genome sequences of Haloplanus sp. CBA1113.</title>
        <authorList>
            <person name="Kim Y.B."/>
            <person name="Roh S.W."/>
        </authorList>
    </citation>
    <scope>NUCLEOTIDE SEQUENCE [LARGE SCALE GENOMIC DNA]</scope>
    <source>
        <strain evidence="2 5">CBA1113</strain>
    </source>
</reference>
<organism evidence="3 4">
    <name type="scientific">Haloplanus rubicundus</name>
    <dbReference type="NCBI Taxonomy" id="1547898"/>
    <lineage>
        <taxon>Archaea</taxon>
        <taxon>Methanobacteriati</taxon>
        <taxon>Methanobacteriota</taxon>
        <taxon>Stenosarchaea group</taxon>
        <taxon>Halobacteria</taxon>
        <taxon>Halobacteriales</taxon>
        <taxon>Haloferacaceae</taxon>
        <taxon>Haloplanus</taxon>
    </lineage>
</organism>
<keyword evidence="1" id="KW-0812">Transmembrane</keyword>
<evidence type="ECO:0000313" key="2">
    <source>
        <dbReference type="EMBL" id="AXG05566.1"/>
    </source>
</evidence>
<dbReference type="Pfam" id="PF24431">
    <property type="entry name" value="DUF7554"/>
    <property type="match status" value="1"/>
</dbReference>
<reference evidence="3 4" key="1">
    <citation type="submission" date="2018-07" db="EMBL/GenBank/DDBJ databases">
        <title>Genome sequences of Haloplanus sp. CBA1112.</title>
        <authorList>
            <person name="Kim Y.B."/>
            <person name="Roh S.W."/>
        </authorList>
    </citation>
    <scope>NUCLEOTIDE SEQUENCE [LARGE SCALE GENOMIC DNA]</scope>
    <source>
        <strain evidence="3 4">CBA1112</strain>
    </source>
</reference>
<keyword evidence="5" id="KW-1185">Reference proteome</keyword>
<dbReference type="KEGG" id="haq:DU484_03025"/>
<evidence type="ECO:0000313" key="5">
    <source>
        <dbReference type="Proteomes" id="UP000253273"/>
    </source>
</evidence>
<feature type="transmembrane region" description="Helical" evidence="1">
    <location>
        <begin position="12"/>
        <end position="32"/>
    </location>
</feature>